<dbReference type="Gramene" id="ERM97830">
    <property type="protein sequence ID" value="ERM97830"/>
    <property type="gene ID" value="AMTR_s00118p00071600"/>
</dbReference>
<evidence type="ECO:0000256" key="1">
    <source>
        <dbReference type="RuleBase" id="RU367018"/>
    </source>
</evidence>
<organism evidence="2 3">
    <name type="scientific">Amborella trichopoda</name>
    <dbReference type="NCBI Taxonomy" id="13333"/>
    <lineage>
        <taxon>Eukaryota</taxon>
        <taxon>Viridiplantae</taxon>
        <taxon>Streptophyta</taxon>
        <taxon>Embryophyta</taxon>
        <taxon>Tracheophyta</taxon>
        <taxon>Spermatophyta</taxon>
        <taxon>Magnoliopsida</taxon>
        <taxon>Amborellales</taxon>
        <taxon>Amborellaceae</taxon>
        <taxon>Amborella</taxon>
    </lineage>
</organism>
<comment type="subcellular location">
    <subcellularLocation>
        <location evidence="1">Nucleus</location>
    </subcellularLocation>
</comment>
<keyword evidence="1" id="KW-0863">Zinc-finger</keyword>
<dbReference type="GO" id="GO:0005634">
    <property type="term" value="C:nucleus"/>
    <property type="evidence" value="ECO:0007669"/>
    <property type="project" value="UniProtKB-SubCell"/>
</dbReference>
<sequence>MYVTAGTGLQKFMNAIEKLQNKKFTKEKEKDSKDLTSTHVLKTAFLIEEHAAKTYTQKVFRKFQEEVVRSSNCLRKIIEGNDEFAKYKVEDIGEPALENDDLFEKLKLGFSKLAEEVNATRESLSNAHAPPTSTRCNAVEDDACGSIRSVDVSPLIHMPE</sequence>
<dbReference type="HOGENOM" id="CLU_1654523_0_0_1"/>
<gene>
    <name evidence="2" type="ORF">AMTR_s00118p00071600</name>
</gene>
<evidence type="ECO:0000313" key="2">
    <source>
        <dbReference type="EMBL" id="ERM97830.1"/>
    </source>
</evidence>
<keyword evidence="1" id="KW-0539">Nucleus</keyword>
<dbReference type="PANTHER" id="PTHR31669:SF251">
    <property type="entry name" value="PROTEIN FAR1-RELATED SEQUENCE"/>
    <property type="match status" value="1"/>
</dbReference>
<dbReference type="EMBL" id="KI395787">
    <property type="protein sequence ID" value="ERM97830.1"/>
    <property type="molecule type" value="Genomic_DNA"/>
</dbReference>
<keyword evidence="1" id="KW-0862">Zinc</keyword>
<accession>W1NSN5</accession>
<dbReference type="AlphaFoldDB" id="W1NSN5"/>
<evidence type="ECO:0000313" key="3">
    <source>
        <dbReference type="Proteomes" id="UP000017836"/>
    </source>
</evidence>
<dbReference type="GO" id="GO:0006355">
    <property type="term" value="P:regulation of DNA-templated transcription"/>
    <property type="evidence" value="ECO:0007669"/>
    <property type="project" value="UniProtKB-UniRule"/>
</dbReference>
<dbReference type="Proteomes" id="UP000017836">
    <property type="component" value="Unassembled WGS sequence"/>
</dbReference>
<dbReference type="PANTHER" id="PTHR31669">
    <property type="entry name" value="PROTEIN FAR1-RELATED SEQUENCE 10-RELATED"/>
    <property type="match status" value="1"/>
</dbReference>
<protein>
    <recommendedName>
        <fullName evidence="1">Protein FAR1-RELATED SEQUENCE</fullName>
    </recommendedName>
</protein>
<name>W1NSN5_AMBTC</name>
<dbReference type="GO" id="GO:0008270">
    <property type="term" value="F:zinc ion binding"/>
    <property type="evidence" value="ECO:0007669"/>
    <property type="project" value="UniProtKB-UniRule"/>
</dbReference>
<dbReference type="InterPro" id="IPR031052">
    <property type="entry name" value="FHY3/FAR1"/>
</dbReference>
<comment type="similarity">
    <text evidence="1">Belongs to the FHY3/FAR1 family.</text>
</comment>
<comment type="function">
    <text evidence="1">Putative transcription activator involved in regulating light control of development.</text>
</comment>
<keyword evidence="3" id="KW-1185">Reference proteome</keyword>
<reference evidence="3" key="1">
    <citation type="journal article" date="2013" name="Science">
        <title>The Amborella genome and the evolution of flowering plants.</title>
        <authorList>
            <consortium name="Amborella Genome Project"/>
        </authorList>
    </citation>
    <scope>NUCLEOTIDE SEQUENCE [LARGE SCALE GENOMIC DNA]</scope>
</reference>
<keyword evidence="1" id="KW-0479">Metal-binding</keyword>
<proteinExistence type="inferred from homology"/>